<gene>
    <name evidence="1" type="ordered locus">Mnod_0302</name>
</gene>
<dbReference type="eggNOG" id="ENOG5030XT2">
    <property type="taxonomic scope" value="Bacteria"/>
</dbReference>
<evidence type="ECO:0000313" key="1">
    <source>
        <dbReference type="EMBL" id="ACL55346.1"/>
    </source>
</evidence>
<dbReference type="EMBL" id="CP001349">
    <property type="protein sequence ID" value="ACL55346.1"/>
    <property type="molecule type" value="Genomic_DNA"/>
</dbReference>
<sequence length="81" mass="8688">MPNATYLTPDEVEAYARAGEEALKLCLRRHLAEEQAAFWHAIRLCYGQSLSPLPAADLAALPAAAIPAPHVLQGAVPVELQ</sequence>
<dbReference type="KEGG" id="mno:Mnod_0302"/>
<dbReference type="Proteomes" id="UP000008207">
    <property type="component" value="Chromosome"/>
</dbReference>
<accession>B8IAV3</accession>
<dbReference type="HOGENOM" id="CLU_2585694_0_0_5"/>
<dbReference type="AlphaFoldDB" id="B8IAV3"/>
<reference evidence="1 2" key="1">
    <citation type="submission" date="2009-01" db="EMBL/GenBank/DDBJ databases">
        <title>Complete sequence of chromosome of Methylobacterium nodulans ORS 2060.</title>
        <authorList>
            <consortium name="US DOE Joint Genome Institute"/>
            <person name="Lucas S."/>
            <person name="Copeland A."/>
            <person name="Lapidus A."/>
            <person name="Glavina del Rio T."/>
            <person name="Dalin E."/>
            <person name="Tice H."/>
            <person name="Bruce D."/>
            <person name="Goodwin L."/>
            <person name="Pitluck S."/>
            <person name="Sims D."/>
            <person name="Brettin T."/>
            <person name="Detter J.C."/>
            <person name="Han C."/>
            <person name="Larimer F."/>
            <person name="Land M."/>
            <person name="Hauser L."/>
            <person name="Kyrpides N."/>
            <person name="Ivanova N."/>
            <person name="Marx C.J."/>
            <person name="Richardson P."/>
        </authorList>
    </citation>
    <scope>NUCLEOTIDE SEQUENCE [LARGE SCALE GENOMIC DNA]</scope>
    <source>
        <strain evidence="2">LMG 21967 / CNCM I-2342 / ORS 2060</strain>
    </source>
</reference>
<proteinExistence type="predicted"/>
<dbReference type="RefSeq" id="WP_015927058.1">
    <property type="nucleotide sequence ID" value="NC_011894.1"/>
</dbReference>
<evidence type="ECO:0000313" key="2">
    <source>
        <dbReference type="Proteomes" id="UP000008207"/>
    </source>
</evidence>
<protein>
    <submittedName>
        <fullName evidence="1">Uncharacterized protein</fullName>
    </submittedName>
</protein>
<dbReference type="STRING" id="460265.Mnod_0302"/>
<keyword evidence="2" id="KW-1185">Reference proteome</keyword>
<organism evidence="1 2">
    <name type="scientific">Methylobacterium nodulans (strain LMG 21967 / CNCM I-2342 / ORS 2060)</name>
    <dbReference type="NCBI Taxonomy" id="460265"/>
    <lineage>
        <taxon>Bacteria</taxon>
        <taxon>Pseudomonadati</taxon>
        <taxon>Pseudomonadota</taxon>
        <taxon>Alphaproteobacteria</taxon>
        <taxon>Hyphomicrobiales</taxon>
        <taxon>Methylobacteriaceae</taxon>
        <taxon>Methylobacterium</taxon>
    </lineage>
</organism>
<dbReference type="OrthoDB" id="8005347at2"/>
<name>B8IAV3_METNO</name>